<gene>
    <name evidence="1" type="ORF">ACFSF0_00490</name>
</gene>
<accession>A0ABW4KS50</accession>
<reference evidence="2" key="1">
    <citation type="journal article" date="2019" name="Int. J. Syst. Evol. Microbiol.">
        <title>The Global Catalogue of Microorganisms (GCM) 10K type strain sequencing project: providing services to taxonomists for standard genome sequencing and annotation.</title>
        <authorList>
            <consortium name="The Broad Institute Genomics Platform"/>
            <consortium name="The Broad Institute Genome Sequencing Center for Infectious Disease"/>
            <person name="Wu L."/>
            <person name="Ma J."/>
        </authorList>
    </citation>
    <scope>NUCLEOTIDE SEQUENCE [LARGE SCALE GENOMIC DNA]</scope>
    <source>
        <strain evidence="2">LMG 29247</strain>
    </source>
</reference>
<keyword evidence="2" id="KW-1185">Reference proteome</keyword>
<evidence type="ECO:0000313" key="2">
    <source>
        <dbReference type="Proteomes" id="UP001597304"/>
    </source>
</evidence>
<comment type="caution">
    <text evidence="1">The sequence shown here is derived from an EMBL/GenBank/DDBJ whole genome shotgun (WGS) entry which is preliminary data.</text>
</comment>
<evidence type="ECO:0000313" key="1">
    <source>
        <dbReference type="EMBL" id="MFD1709075.1"/>
    </source>
</evidence>
<dbReference type="EMBL" id="JBHUEJ010000002">
    <property type="protein sequence ID" value="MFD1709075.1"/>
    <property type="molecule type" value="Genomic_DNA"/>
</dbReference>
<dbReference type="RefSeq" id="WP_147914179.1">
    <property type="nucleotide sequence ID" value="NZ_JBHUEJ010000002.1"/>
</dbReference>
<proteinExistence type="predicted"/>
<sequence>MSRSSVRGLRKRAQARVRLAWLLRRLQREDAQRYAAIGAAADAWVNSMFEVDRRLAQVVCDSFMSDLRRLFKETVLMPMVRGIVKD</sequence>
<dbReference type="Proteomes" id="UP001597304">
    <property type="component" value="Unassembled WGS sequence"/>
</dbReference>
<organism evidence="1 2">
    <name type="scientific">Ottowia flava</name>
    <dbReference type="NCBI Taxonomy" id="2675430"/>
    <lineage>
        <taxon>Bacteria</taxon>
        <taxon>Pseudomonadati</taxon>
        <taxon>Pseudomonadota</taxon>
        <taxon>Betaproteobacteria</taxon>
        <taxon>Burkholderiales</taxon>
        <taxon>Comamonadaceae</taxon>
        <taxon>Ottowia</taxon>
    </lineage>
</organism>
<protein>
    <submittedName>
        <fullName evidence="1">Uncharacterized protein</fullName>
    </submittedName>
</protein>
<name>A0ABW4KS50_9BURK</name>